<sequence length="233" mass="24179">MERLNDTTIFDLAVAPVRTLNSFLHHEVKERGIGKVTVVNPDGAHNIAVGLDCPVDVEVVGHAGYYAGGMNKFATITITGSAGTGVAENMMSGKVHVKGFASNGAGASANGGLLIVDGDAGLRCGISLKGGNIVIGGSVGSFSAFMAQAGCMVICGDAGDALGDSLYEAVLYVRGKIKSLGADAQIEPMTEADLATVAELLDQADMDHDPKTFKRVASMRSLYHWNADANQEY</sequence>
<dbReference type="InterPro" id="IPR012061">
    <property type="entry name" value="Glu_synth_lsu_3"/>
</dbReference>
<dbReference type="PANTHER" id="PTHR39673">
    <property type="entry name" value="TUNGSTEN FORMYLMETHANOFURAN DEHYDROGENASE, SUBUNIT C (FWDC)"/>
    <property type="match status" value="1"/>
</dbReference>
<comment type="caution">
    <text evidence="1">The sequence shown here is derived from an EMBL/GenBank/DDBJ whole genome shotgun (WGS) entry which is preliminary data.</text>
</comment>
<reference evidence="1" key="1">
    <citation type="submission" date="2016-10" db="EMBL/GenBank/DDBJ databases">
        <title>Sequence of Gallionella enrichment culture.</title>
        <authorList>
            <person name="Poehlein A."/>
            <person name="Muehling M."/>
            <person name="Daniel R."/>
        </authorList>
    </citation>
    <scope>NUCLEOTIDE SEQUENCE</scope>
</reference>
<dbReference type="Gene3D" id="2.160.20.60">
    <property type="entry name" value="Glutamate synthase, alpha subunit, C-terminal domain"/>
    <property type="match status" value="1"/>
</dbReference>
<name>A0A1J5S246_9ZZZZ</name>
<dbReference type="CDD" id="cd00504">
    <property type="entry name" value="GXGXG"/>
    <property type="match status" value="1"/>
</dbReference>
<proteinExistence type="predicted"/>
<dbReference type="AlphaFoldDB" id="A0A1J5S246"/>
<dbReference type="PANTHER" id="PTHR39673:SF5">
    <property type="entry name" value="TUNGSTEN-CONTAINING FORMYLMETHANOFURAN DEHYDROGENASE 2 SUBUNIT C"/>
    <property type="match status" value="1"/>
</dbReference>
<dbReference type="SUPFAM" id="SSF69336">
    <property type="entry name" value="Alpha subunit of glutamate synthase, C-terminal domain"/>
    <property type="match status" value="1"/>
</dbReference>
<dbReference type="GO" id="GO:0016491">
    <property type="term" value="F:oxidoreductase activity"/>
    <property type="evidence" value="ECO:0007669"/>
    <property type="project" value="InterPro"/>
</dbReference>
<evidence type="ECO:0000313" key="1">
    <source>
        <dbReference type="EMBL" id="OIQ98223.1"/>
    </source>
</evidence>
<dbReference type="EMBL" id="MLJW01000122">
    <property type="protein sequence ID" value="OIQ98223.1"/>
    <property type="molecule type" value="Genomic_DNA"/>
</dbReference>
<dbReference type="InterPro" id="IPR036485">
    <property type="entry name" value="Glu_synth_asu_C_sf"/>
</dbReference>
<accession>A0A1J5S246</accession>
<dbReference type="PIRSF" id="PIRSF006519">
    <property type="entry name" value="GOGAT_dom3"/>
    <property type="match status" value="1"/>
</dbReference>
<gene>
    <name evidence="1" type="ORF">GALL_198170</name>
</gene>
<organism evidence="1">
    <name type="scientific">mine drainage metagenome</name>
    <dbReference type="NCBI Taxonomy" id="410659"/>
    <lineage>
        <taxon>unclassified sequences</taxon>
        <taxon>metagenomes</taxon>
        <taxon>ecological metagenomes</taxon>
    </lineage>
</organism>
<protein>
    <submittedName>
        <fullName evidence="1">GXGXG motif protein</fullName>
    </submittedName>
</protein>